<proteinExistence type="predicted"/>
<dbReference type="AlphaFoldDB" id="A0A0A9C9R5"/>
<sequence length="29" mass="3029">MFRTFGVQINSSGAVFGQELSSSSSSNCT</sequence>
<accession>A0A0A9C9R5</accession>
<dbReference type="EMBL" id="GBRH01227790">
    <property type="protein sequence ID" value="JAD70105.1"/>
    <property type="molecule type" value="Transcribed_RNA"/>
</dbReference>
<reference evidence="1" key="1">
    <citation type="submission" date="2014-09" db="EMBL/GenBank/DDBJ databases">
        <authorList>
            <person name="Magalhaes I.L.F."/>
            <person name="Oliveira U."/>
            <person name="Santos F.R."/>
            <person name="Vidigal T.H.D.A."/>
            <person name="Brescovit A.D."/>
            <person name="Santos A.J."/>
        </authorList>
    </citation>
    <scope>NUCLEOTIDE SEQUENCE</scope>
    <source>
        <tissue evidence="1">Shoot tissue taken approximately 20 cm above the soil surface</tissue>
    </source>
</reference>
<name>A0A0A9C9R5_ARUDO</name>
<protein>
    <submittedName>
        <fullName evidence="1">Uncharacterized protein</fullName>
    </submittedName>
</protein>
<evidence type="ECO:0000313" key="1">
    <source>
        <dbReference type="EMBL" id="JAD70105.1"/>
    </source>
</evidence>
<organism evidence="1">
    <name type="scientific">Arundo donax</name>
    <name type="common">Giant reed</name>
    <name type="synonym">Donax arundinaceus</name>
    <dbReference type="NCBI Taxonomy" id="35708"/>
    <lineage>
        <taxon>Eukaryota</taxon>
        <taxon>Viridiplantae</taxon>
        <taxon>Streptophyta</taxon>
        <taxon>Embryophyta</taxon>
        <taxon>Tracheophyta</taxon>
        <taxon>Spermatophyta</taxon>
        <taxon>Magnoliopsida</taxon>
        <taxon>Liliopsida</taxon>
        <taxon>Poales</taxon>
        <taxon>Poaceae</taxon>
        <taxon>PACMAD clade</taxon>
        <taxon>Arundinoideae</taxon>
        <taxon>Arundineae</taxon>
        <taxon>Arundo</taxon>
    </lineage>
</organism>
<reference evidence="1" key="2">
    <citation type="journal article" date="2015" name="Data Brief">
        <title>Shoot transcriptome of the giant reed, Arundo donax.</title>
        <authorList>
            <person name="Barrero R.A."/>
            <person name="Guerrero F.D."/>
            <person name="Moolhuijzen P."/>
            <person name="Goolsby J.A."/>
            <person name="Tidwell J."/>
            <person name="Bellgard S.E."/>
            <person name="Bellgard M.I."/>
        </authorList>
    </citation>
    <scope>NUCLEOTIDE SEQUENCE</scope>
    <source>
        <tissue evidence="1">Shoot tissue taken approximately 20 cm above the soil surface</tissue>
    </source>
</reference>